<reference evidence="2" key="1">
    <citation type="journal article" date="2023" name="G3 (Bethesda)">
        <title>Genome assembly and association tests identify interacting loci associated with vigor, precocity, and sex in interspecific pistachio rootstocks.</title>
        <authorList>
            <person name="Palmer W."/>
            <person name="Jacygrad E."/>
            <person name="Sagayaradj S."/>
            <person name="Cavanaugh K."/>
            <person name="Han R."/>
            <person name="Bertier L."/>
            <person name="Beede B."/>
            <person name="Kafkas S."/>
            <person name="Golino D."/>
            <person name="Preece J."/>
            <person name="Michelmore R."/>
        </authorList>
    </citation>
    <scope>NUCLEOTIDE SEQUENCE [LARGE SCALE GENOMIC DNA]</scope>
</reference>
<name>A0ACC1B585_9ROSI</name>
<dbReference type="Proteomes" id="UP001164250">
    <property type="component" value="Chromosome 6"/>
</dbReference>
<accession>A0ACC1B585</accession>
<keyword evidence="2" id="KW-1185">Reference proteome</keyword>
<gene>
    <name evidence="1" type="ORF">Patl1_16494</name>
</gene>
<evidence type="ECO:0000313" key="2">
    <source>
        <dbReference type="Proteomes" id="UP001164250"/>
    </source>
</evidence>
<comment type="caution">
    <text evidence="1">The sequence shown here is derived from an EMBL/GenBank/DDBJ whole genome shotgun (WGS) entry which is preliminary data.</text>
</comment>
<proteinExistence type="predicted"/>
<evidence type="ECO:0000313" key="1">
    <source>
        <dbReference type="EMBL" id="KAJ0094070.1"/>
    </source>
</evidence>
<organism evidence="1 2">
    <name type="scientific">Pistacia atlantica</name>
    <dbReference type="NCBI Taxonomy" id="434234"/>
    <lineage>
        <taxon>Eukaryota</taxon>
        <taxon>Viridiplantae</taxon>
        <taxon>Streptophyta</taxon>
        <taxon>Embryophyta</taxon>
        <taxon>Tracheophyta</taxon>
        <taxon>Spermatophyta</taxon>
        <taxon>Magnoliopsida</taxon>
        <taxon>eudicotyledons</taxon>
        <taxon>Gunneridae</taxon>
        <taxon>Pentapetalae</taxon>
        <taxon>rosids</taxon>
        <taxon>malvids</taxon>
        <taxon>Sapindales</taxon>
        <taxon>Anacardiaceae</taxon>
        <taxon>Pistacia</taxon>
    </lineage>
</organism>
<protein>
    <submittedName>
        <fullName evidence="1">Uncharacterized protein</fullName>
    </submittedName>
</protein>
<dbReference type="EMBL" id="CM047902">
    <property type="protein sequence ID" value="KAJ0094070.1"/>
    <property type="molecule type" value="Genomic_DNA"/>
</dbReference>
<sequence length="34" mass="4160">MPLMMMDLRESQMQLLPRKHGRSSAYLIKEKRRQ</sequence>